<dbReference type="EMBL" id="UINC01027243">
    <property type="protein sequence ID" value="SVB06160.1"/>
    <property type="molecule type" value="Genomic_DNA"/>
</dbReference>
<dbReference type="InterPro" id="IPR015424">
    <property type="entry name" value="PyrdxlP-dep_Trfase"/>
</dbReference>
<evidence type="ECO:0000256" key="6">
    <source>
        <dbReference type="ARBA" id="ARBA00022898"/>
    </source>
</evidence>
<dbReference type="Gene3D" id="3.40.640.10">
    <property type="entry name" value="Type I PLP-dependent aspartate aminotransferase-like (Major domain)"/>
    <property type="match status" value="1"/>
</dbReference>
<dbReference type="InterPro" id="IPR020578">
    <property type="entry name" value="Aminotrans_V_PyrdxlP_BS"/>
</dbReference>
<evidence type="ECO:0000256" key="2">
    <source>
        <dbReference type="ARBA" id="ARBA00006490"/>
    </source>
</evidence>
<dbReference type="GO" id="GO:0051536">
    <property type="term" value="F:iron-sulfur cluster binding"/>
    <property type="evidence" value="ECO:0007669"/>
    <property type="project" value="UniProtKB-KW"/>
</dbReference>
<reference evidence="10" key="1">
    <citation type="submission" date="2018-05" db="EMBL/GenBank/DDBJ databases">
        <authorList>
            <person name="Lanie J.A."/>
            <person name="Ng W.-L."/>
            <person name="Kazmierczak K.M."/>
            <person name="Andrzejewski T.M."/>
            <person name="Davidsen T.M."/>
            <person name="Wayne K.J."/>
            <person name="Tettelin H."/>
            <person name="Glass J.I."/>
            <person name="Rusch D."/>
            <person name="Podicherti R."/>
            <person name="Tsui H.-C.T."/>
            <person name="Winkler M.E."/>
        </authorList>
    </citation>
    <scope>NUCLEOTIDE SEQUENCE</scope>
</reference>
<evidence type="ECO:0000256" key="8">
    <source>
        <dbReference type="ARBA" id="ARBA00023014"/>
    </source>
</evidence>
<dbReference type="Gene3D" id="3.90.1150.10">
    <property type="entry name" value="Aspartate Aminotransferase, domain 1"/>
    <property type="match status" value="1"/>
</dbReference>
<dbReference type="EC" id="2.8.1.7" evidence="3"/>
<dbReference type="SUPFAM" id="SSF53383">
    <property type="entry name" value="PLP-dependent transferases"/>
    <property type="match status" value="1"/>
</dbReference>
<dbReference type="InterPro" id="IPR015421">
    <property type="entry name" value="PyrdxlP-dep_Trfase_major"/>
</dbReference>
<keyword evidence="4" id="KW-0808">Transferase</keyword>
<dbReference type="InterPro" id="IPR015422">
    <property type="entry name" value="PyrdxlP-dep_Trfase_small"/>
</dbReference>
<dbReference type="FunFam" id="3.40.640.10:FF:000003">
    <property type="entry name" value="Cysteine desulfurase IscS"/>
    <property type="match status" value="1"/>
</dbReference>
<dbReference type="PIRSF" id="PIRSF005572">
    <property type="entry name" value="NifS"/>
    <property type="match status" value="1"/>
</dbReference>
<accession>A0A382AX79</accession>
<dbReference type="Pfam" id="PF00266">
    <property type="entry name" value="Aminotran_5"/>
    <property type="match status" value="1"/>
</dbReference>
<dbReference type="InterPro" id="IPR016454">
    <property type="entry name" value="Cysteine_dSase"/>
</dbReference>
<organism evidence="10">
    <name type="scientific">marine metagenome</name>
    <dbReference type="NCBI Taxonomy" id="408172"/>
    <lineage>
        <taxon>unclassified sequences</taxon>
        <taxon>metagenomes</taxon>
        <taxon>ecological metagenomes</taxon>
    </lineage>
</organism>
<protein>
    <recommendedName>
        <fullName evidence="3">cysteine desulfurase</fullName>
        <ecNumber evidence="3">2.8.1.7</ecNumber>
    </recommendedName>
</protein>
<dbReference type="InterPro" id="IPR000192">
    <property type="entry name" value="Aminotrans_V_dom"/>
</dbReference>
<gene>
    <name evidence="10" type="ORF">METZ01_LOCUS159014</name>
</gene>
<evidence type="ECO:0000256" key="5">
    <source>
        <dbReference type="ARBA" id="ARBA00022723"/>
    </source>
</evidence>
<dbReference type="PANTHER" id="PTHR11601:SF34">
    <property type="entry name" value="CYSTEINE DESULFURASE"/>
    <property type="match status" value="1"/>
</dbReference>
<feature type="domain" description="Aminotransferase class V" evidence="9">
    <location>
        <begin position="5"/>
        <end position="367"/>
    </location>
</feature>
<proteinExistence type="inferred from homology"/>
<keyword evidence="6" id="KW-0663">Pyridoxal phosphate</keyword>
<evidence type="ECO:0000259" key="9">
    <source>
        <dbReference type="Pfam" id="PF00266"/>
    </source>
</evidence>
<dbReference type="AlphaFoldDB" id="A0A382AX79"/>
<keyword evidence="5" id="KW-0479">Metal-binding</keyword>
<name>A0A382AX79_9ZZZZ</name>
<evidence type="ECO:0000256" key="3">
    <source>
        <dbReference type="ARBA" id="ARBA00012239"/>
    </source>
</evidence>
<dbReference type="GO" id="GO:0031071">
    <property type="term" value="F:cysteine desulfurase activity"/>
    <property type="evidence" value="ECO:0007669"/>
    <property type="project" value="UniProtKB-EC"/>
</dbReference>
<keyword evidence="7" id="KW-0408">Iron</keyword>
<dbReference type="PROSITE" id="PS00595">
    <property type="entry name" value="AA_TRANSFER_CLASS_5"/>
    <property type="match status" value="1"/>
</dbReference>
<comment type="cofactor">
    <cofactor evidence="1">
        <name>pyridoxal 5'-phosphate</name>
        <dbReference type="ChEBI" id="CHEBI:597326"/>
    </cofactor>
</comment>
<evidence type="ECO:0000256" key="4">
    <source>
        <dbReference type="ARBA" id="ARBA00022679"/>
    </source>
</evidence>
<dbReference type="PANTHER" id="PTHR11601">
    <property type="entry name" value="CYSTEINE DESULFURYLASE FAMILY MEMBER"/>
    <property type="match status" value="1"/>
</dbReference>
<evidence type="ECO:0000313" key="10">
    <source>
        <dbReference type="EMBL" id="SVB06160.1"/>
    </source>
</evidence>
<keyword evidence="8" id="KW-0411">Iron-sulfur</keyword>
<comment type="similarity">
    <text evidence="2">Belongs to the class-V pyridoxal-phosphate-dependent aminotransferase family. NifS/IscS subfamily.</text>
</comment>
<evidence type="ECO:0000256" key="7">
    <source>
        <dbReference type="ARBA" id="ARBA00023004"/>
    </source>
</evidence>
<sequence>MNKPIYFDNNATTPLDPEVLEVMLPYYNEKFGNASSVHHVYGREAKEAVEKSRKIIASELNAKSKEIVFTSGATEAINLAIRGVSDQWIEKGRHIVTQVTEHKAVLDTCKSMEKRGWEVTYLTVASDGRVDPQQVLDAIREDTVLVSIMHTNNEIGVLQPIAEIGTICRARNVYFLVDAAQSFAKLPLDVEALGIDLLTATAHKIYGPAGIGTLYVRQKNPKVELTPQAEGGGHEHGLRSGTSAVPLIVGFGRAVELCVEKREEENRHISILRDKLVDGIIADHPDVILNGSKEHRLPHNASLCFPGLDAESLITKMKDIACSTGSAFTTISFDPSHVIRALGYEIELAHSTIRFSLGRFNTETEVSTALEIINKTVSDMKENLPSRRLTN</sequence>
<dbReference type="GO" id="GO:0046872">
    <property type="term" value="F:metal ion binding"/>
    <property type="evidence" value="ECO:0007669"/>
    <property type="project" value="UniProtKB-KW"/>
</dbReference>
<evidence type="ECO:0000256" key="1">
    <source>
        <dbReference type="ARBA" id="ARBA00001933"/>
    </source>
</evidence>